<evidence type="ECO:0008006" key="4">
    <source>
        <dbReference type="Google" id="ProtNLM"/>
    </source>
</evidence>
<evidence type="ECO:0000313" key="3">
    <source>
        <dbReference type="Proteomes" id="UP000178349"/>
    </source>
</evidence>
<feature type="transmembrane region" description="Helical" evidence="1">
    <location>
        <begin position="105"/>
        <end position="127"/>
    </location>
</feature>
<dbReference type="EMBL" id="MFQW01000044">
    <property type="protein sequence ID" value="OGH85418.1"/>
    <property type="molecule type" value="Genomic_DNA"/>
</dbReference>
<gene>
    <name evidence="2" type="ORF">A2493_01705</name>
</gene>
<feature type="transmembrane region" description="Helical" evidence="1">
    <location>
        <begin position="62"/>
        <end position="84"/>
    </location>
</feature>
<feature type="transmembrane region" description="Helical" evidence="1">
    <location>
        <begin position="139"/>
        <end position="167"/>
    </location>
</feature>
<protein>
    <recommendedName>
        <fullName evidence="4">Glycerophosphoryl diester phosphodiesterase membrane domain-containing protein</fullName>
    </recommendedName>
</protein>
<proteinExistence type="predicted"/>
<dbReference type="AlphaFoldDB" id="A0A1F6NNK3"/>
<feature type="transmembrane region" description="Helical" evidence="1">
    <location>
        <begin position="23"/>
        <end position="50"/>
    </location>
</feature>
<reference evidence="2 3" key="1">
    <citation type="journal article" date="2016" name="Nat. Commun.">
        <title>Thousands of microbial genomes shed light on interconnected biogeochemical processes in an aquifer system.</title>
        <authorList>
            <person name="Anantharaman K."/>
            <person name="Brown C.T."/>
            <person name="Hug L.A."/>
            <person name="Sharon I."/>
            <person name="Castelle C.J."/>
            <person name="Probst A.J."/>
            <person name="Thomas B.C."/>
            <person name="Singh A."/>
            <person name="Wilkins M.J."/>
            <person name="Karaoz U."/>
            <person name="Brodie E.L."/>
            <person name="Williams K.H."/>
            <person name="Hubbard S.S."/>
            <person name="Banfield J.F."/>
        </authorList>
    </citation>
    <scope>NUCLEOTIDE SEQUENCE [LARGE SCALE GENOMIC DNA]</scope>
</reference>
<feature type="transmembrane region" description="Helical" evidence="1">
    <location>
        <begin position="187"/>
        <end position="208"/>
    </location>
</feature>
<keyword evidence="1" id="KW-0472">Membrane</keyword>
<organism evidence="2 3">
    <name type="scientific">Candidatus Magasanikbacteria bacterium RIFOXYC12_FULL_33_11</name>
    <dbReference type="NCBI Taxonomy" id="1798701"/>
    <lineage>
        <taxon>Bacteria</taxon>
        <taxon>Candidatus Magasanikiibacteriota</taxon>
    </lineage>
</organism>
<feature type="transmembrane region" description="Helical" evidence="1">
    <location>
        <begin position="220"/>
        <end position="246"/>
    </location>
</feature>
<keyword evidence="1" id="KW-0812">Transmembrane</keyword>
<evidence type="ECO:0000313" key="2">
    <source>
        <dbReference type="EMBL" id="OGH85418.1"/>
    </source>
</evidence>
<keyword evidence="1" id="KW-1133">Transmembrane helix</keyword>
<sequence length="264" mass="30593">MVTSIQSFFVKVFKTYANSFLKLIPYLALLFVFLTFVFFAQYSVALYLVLVPGTFFRLFFNIIGAIVYTFVTFMMTMAMIKVIAAKYTTNVLPKVFKNVKETFFITLKNFFTLALLILPGLFTYIVYLIGKMGYLSPYVLISLFLLIIIVGISFFFWFSFVMVVLPLENSKGLGSFSKSIKMVSGRFGLVFSRLLFLFLFLFVTFFFYNEISYMITQGTLFYLLFMLAFLVFAIPFYPVGFTVLYLSLQNEDMKKEALEENLLS</sequence>
<comment type="caution">
    <text evidence="2">The sequence shown here is derived from an EMBL/GenBank/DDBJ whole genome shotgun (WGS) entry which is preliminary data.</text>
</comment>
<name>A0A1F6NNK3_9BACT</name>
<dbReference type="Proteomes" id="UP000178349">
    <property type="component" value="Unassembled WGS sequence"/>
</dbReference>
<evidence type="ECO:0000256" key="1">
    <source>
        <dbReference type="SAM" id="Phobius"/>
    </source>
</evidence>
<accession>A0A1F6NNK3</accession>